<accession>A0A8T2UPH1</accession>
<dbReference type="GO" id="GO:0022857">
    <property type="term" value="F:transmembrane transporter activity"/>
    <property type="evidence" value="ECO:0007669"/>
    <property type="project" value="InterPro"/>
</dbReference>
<evidence type="ECO:0000256" key="3">
    <source>
        <dbReference type="ARBA" id="ARBA00022692"/>
    </source>
</evidence>
<sequence length="558" mass="60822">MDGSTDLRPFLVPGASNEEASDADHLKSRLTSVDWRGRPSVFSNRRLGGRITMPFIAGSLCLGYIGLFGIFFNLVFFFQEVFDQGSGIAASSTNNCVGSTFLSGLLGAFIAESFLGRLWTCTLFQGIATVGFALMMISTYVVLSAEQLTGTMVVFFYIFIYIVAIGSGVPMSILQALGADQFDSEKDKSTFFTWCLISTSAGAFLADTVVVYAVSSKGWFIGFGVASIFGAAGLILFASGIPLYRHYRHQVLIAAARKCRIKVPTNSDDLYQEVQHEQGCTQLIEHTDDLRWLDKAATVLPCDNKDGRVRNVWKLSTVTEVEEMKALLRLIPIWTSGILYNTIYSQSSTLLVEEGALMDLSIAGSVSMQPATMNLFNLLVAVFVDPLYNAVVVPLARSITGLPHGLSSLHRIGIGCLTSSVAMMLAGALEFYRLHCFKQGLPPISIFCQIPVYFMLGLAQFLACIGLSEFLYSYAPLSLRSFGTSLSCACGALGLYVSSLLVWIVTLVTARGEAAGWIPADLNDGHLDYFFWLLGGLGFLNFFWFIGCSTVVRHQSSC</sequence>
<dbReference type="InterPro" id="IPR036259">
    <property type="entry name" value="MFS_trans_sf"/>
</dbReference>
<organism evidence="8 9">
    <name type="scientific">Ceratopteris richardii</name>
    <name type="common">Triangle waterfern</name>
    <dbReference type="NCBI Taxonomy" id="49495"/>
    <lineage>
        <taxon>Eukaryota</taxon>
        <taxon>Viridiplantae</taxon>
        <taxon>Streptophyta</taxon>
        <taxon>Embryophyta</taxon>
        <taxon>Tracheophyta</taxon>
        <taxon>Polypodiopsida</taxon>
        <taxon>Polypodiidae</taxon>
        <taxon>Polypodiales</taxon>
        <taxon>Pteridineae</taxon>
        <taxon>Pteridaceae</taxon>
        <taxon>Parkerioideae</taxon>
        <taxon>Ceratopteris</taxon>
    </lineage>
</organism>
<keyword evidence="9" id="KW-1185">Reference proteome</keyword>
<feature type="transmembrane region" description="Helical" evidence="7">
    <location>
        <begin position="220"/>
        <end position="244"/>
    </location>
</feature>
<feature type="region of interest" description="Disordered" evidence="6">
    <location>
        <begin position="1"/>
        <end position="22"/>
    </location>
</feature>
<dbReference type="Pfam" id="PF00854">
    <property type="entry name" value="PTR2"/>
    <property type="match status" value="1"/>
</dbReference>
<protein>
    <submittedName>
        <fullName evidence="8">Uncharacterized protein</fullName>
    </submittedName>
</protein>
<evidence type="ECO:0000256" key="5">
    <source>
        <dbReference type="ARBA" id="ARBA00023136"/>
    </source>
</evidence>
<feature type="transmembrane region" description="Helical" evidence="7">
    <location>
        <begin position="122"/>
        <end position="143"/>
    </location>
</feature>
<dbReference type="GO" id="GO:0016020">
    <property type="term" value="C:membrane"/>
    <property type="evidence" value="ECO:0007669"/>
    <property type="project" value="UniProtKB-SubCell"/>
</dbReference>
<dbReference type="Gene3D" id="1.20.1250.20">
    <property type="entry name" value="MFS general substrate transporter like domains"/>
    <property type="match status" value="1"/>
</dbReference>
<gene>
    <name evidence="8" type="ORF">KP509_06G064900</name>
</gene>
<evidence type="ECO:0000256" key="7">
    <source>
        <dbReference type="SAM" id="Phobius"/>
    </source>
</evidence>
<evidence type="ECO:0000256" key="4">
    <source>
        <dbReference type="ARBA" id="ARBA00022989"/>
    </source>
</evidence>
<feature type="transmembrane region" description="Helical" evidence="7">
    <location>
        <begin position="191"/>
        <end position="214"/>
    </location>
</feature>
<feature type="transmembrane region" description="Helical" evidence="7">
    <location>
        <begin position="155"/>
        <end position="179"/>
    </location>
</feature>
<dbReference type="Proteomes" id="UP000825935">
    <property type="component" value="Chromosome 6"/>
</dbReference>
<feature type="transmembrane region" description="Helical" evidence="7">
    <location>
        <begin position="529"/>
        <end position="552"/>
    </location>
</feature>
<name>A0A8T2UPH1_CERRI</name>
<keyword evidence="4 7" id="KW-1133">Transmembrane helix</keyword>
<evidence type="ECO:0000313" key="8">
    <source>
        <dbReference type="EMBL" id="KAH7435435.1"/>
    </source>
</evidence>
<evidence type="ECO:0000256" key="2">
    <source>
        <dbReference type="ARBA" id="ARBA00005982"/>
    </source>
</evidence>
<dbReference type="InterPro" id="IPR000109">
    <property type="entry name" value="POT_fam"/>
</dbReference>
<comment type="subcellular location">
    <subcellularLocation>
        <location evidence="1">Membrane</location>
        <topology evidence="1">Multi-pass membrane protein</topology>
    </subcellularLocation>
</comment>
<evidence type="ECO:0000256" key="6">
    <source>
        <dbReference type="SAM" id="MobiDB-lite"/>
    </source>
</evidence>
<dbReference type="EMBL" id="CM035411">
    <property type="protein sequence ID" value="KAH7435435.1"/>
    <property type="molecule type" value="Genomic_DNA"/>
</dbReference>
<reference evidence="8" key="1">
    <citation type="submission" date="2021-08" db="EMBL/GenBank/DDBJ databases">
        <title>WGS assembly of Ceratopteris richardii.</title>
        <authorList>
            <person name="Marchant D.B."/>
            <person name="Chen G."/>
            <person name="Jenkins J."/>
            <person name="Shu S."/>
            <person name="Leebens-Mack J."/>
            <person name="Grimwood J."/>
            <person name="Schmutz J."/>
            <person name="Soltis P."/>
            <person name="Soltis D."/>
            <person name="Chen Z.-H."/>
        </authorList>
    </citation>
    <scope>NUCLEOTIDE SEQUENCE</scope>
    <source>
        <strain evidence="8">Whitten #5841</strain>
        <tissue evidence="8">Leaf</tissue>
    </source>
</reference>
<dbReference type="PANTHER" id="PTHR11654">
    <property type="entry name" value="OLIGOPEPTIDE TRANSPORTER-RELATED"/>
    <property type="match status" value="1"/>
</dbReference>
<dbReference type="SUPFAM" id="SSF103473">
    <property type="entry name" value="MFS general substrate transporter"/>
    <property type="match status" value="1"/>
</dbReference>
<feature type="transmembrane region" description="Helical" evidence="7">
    <location>
        <begin position="452"/>
        <end position="474"/>
    </location>
</feature>
<dbReference type="OMA" id="RITMPFI"/>
<feature type="transmembrane region" description="Helical" evidence="7">
    <location>
        <begin position="486"/>
        <end position="509"/>
    </location>
</feature>
<evidence type="ECO:0000313" key="9">
    <source>
        <dbReference type="Proteomes" id="UP000825935"/>
    </source>
</evidence>
<feature type="transmembrane region" description="Helical" evidence="7">
    <location>
        <begin position="55"/>
        <end position="77"/>
    </location>
</feature>
<evidence type="ECO:0000256" key="1">
    <source>
        <dbReference type="ARBA" id="ARBA00004141"/>
    </source>
</evidence>
<comment type="similarity">
    <text evidence="2">Belongs to the major facilitator superfamily. Proton-dependent oligopeptide transporter (POT/PTR) (TC 2.A.17) family.</text>
</comment>
<keyword evidence="5 7" id="KW-0472">Membrane</keyword>
<dbReference type="OrthoDB" id="1730647at2759"/>
<proteinExistence type="inferred from homology"/>
<keyword evidence="3 7" id="KW-0812">Transmembrane</keyword>
<comment type="caution">
    <text evidence="8">The sequence shown here is derived from an EMBL/GenBank/DDBJ whole genome shotgun (WGS) entry which is preliminary data.</text>
</comment>
<dbReference type="AlphaFoldDB" id="A0A8T2UPH1"/>